<accession>A0ABQ2EW05</accession>
<evidence type="ECO:0000256" key="6">
    <source>
        <dbReference type="SAM" id="Phobius"/>
    </source>
</evidence>
<keyword evidence="2" id="KW-1003">Cell membrane</keyword>
<evidence type="ECO:0000313" key="8">
    <source>
        <dbReference type="EMBL" id="GGK28451.1"/>
    </source>
</evidence>
<feature type="transmembrane region" description="Helical" evidence="6">
    <location>
        <begin position="312"/>
        <end position="337"/>
    </location>
</feature>
<keyword evidence="9" id="KW-1185">Reference proteome</keyword>
<dbReference type="Gene3D" id="1.20.1640.10">
    <property type="entry name" value="Multidrug efflux transporter AcrB transmembrane domain"/>
    <property type="match status" value="2"/>
</dbReference>
<dbReference type="PANTHER" id="PTHR33406:SF13">
    <property type="entry name" value="MEMBRANE PROTEIN YDFJ"/>
    <property type="match status" value="1"/>
</dbReference>
<name>A0ABQ2EW05_9DEIO</name>
<evidence type="ECO:0000256" key="5">
    <source>
        <dbReference type="ARBA" id="ARBA00023136"/>
    </source>
</evidence>
<dbReference type="InterPro" id="IPR050545">
    <property type="entry name" value="Mycobact_MmpL"/>
</dbReference>
<dbReference type="PANTHER" id="PTHR33406">
    <property type="entry name" value="MEMBRANE PROTEIN MJ1562-RELATED"/>
    <property type="match status" value="1"/>
</dbReference>
<evidence type="ECO:0000256" key="3">
    <source>
        <dbReference type="ARBA" id="ARBA00022692"/>
    </source>
</evidence>
<dbReference type="PROSITE" id="PS50156">
    <property type="entry name" value="SSD"/>
    <property type="match status" value="1"/>
</dbReference>
<dbReference type="InterPro" id="IPR000731">
    <property type="entry name" value="SSD"/>
</dbReference>
<dbReference type="Proteomes" id="UP000647587">
    <property type="component" value="Unassembled WGS sequence"/>
</dbReference>
<feature type="transmembrane region" description="Helical" evidence="6">
    <location>
        <begin position="626"/>
        <end position="645"/>
    </location>
</feature>
<sequence length="747" mass="79500">MVYCAGMRALSSLVSRHPWSVLLVWVLVVALCAPFAARAPGALSAHPGELLDTESARVTRLLRERFGEKDTNTALLVTRSVPPLTTPAGRAAYDRFADGLNDIKGVSRVLRADAAGAVPTTDEAGERALTLVQIPLDEGATETVTRLRVYATRVSSPALRVQVTGGQAIADDFTQFAEEDTKRSEFAALPLTALVLLMVFGALVATGLPLIVGVLSITVAMAGVWGLTRVTEVSTFAQSIITMLGLGAGIDYALLMVNRFREELARDHDSRAAAARTVMTAGRSVAFSGLTVAIAMAALILPPIAFVRSMGLGGVLVVLLTVVASLTALPALLALLGERVNSPRIIRFPWGQSSAASQAWTAFARRVTARPLLAVVLSTAFLLVLAFPALNMRTGYAGAWGLTPGVESRDALADVRDLGAGGLLSQFEVVLDLQGQRYGASQREAFGETVQTLRKVPGVRAVISPFLRPEDLSGAGEASSSLQSLGAVTALNQRSFSRDRELLRITVIPEQYLRADQIEPFEARLREALGTSPFSYLLGGAPIGERDFSDAITGAMPAAVITVFVGTFLLLMVAFCSLLIPLKSIIMNALTVAAAYGVVTMVVQNGVMAGLLGIPNDVGVLDSSLPLLLFAVMFGLSMDYEIFLLSRVQEEHLRGVPNDEAVVLAVGRTARIITSAAVIMFIVFAAFTVGRVVASKSIGLGLATAVLLDATLVRLVLVPAFLKLAGHWNWWLPGWLDRRLPHVHIEH</sequence>
<dbReference type="SUPFAM" id="SSF82866">
    <property type="entry name" value="Multidrug efflux transporter AcrB transmembrane domain"/>
    <property type="match status" value="2"/>
</dbReference>
<feature type="transmembrane region" description="Helical" evidence="6">
    <location>
        <begin position="372"/>
        <end position="390"/>
    </location>
</feature>
<feature type="transmembrane region" description="Helical" evidence="6">
    <location>
        <begin position="672"/>
        <end position="694"/>
    </location>
</feature>
<protein>
    <submittedName>
        <fullName evidence="8">Membrane protein</fullName>
    </submittedName>
</protein>
<feature type="transmembrane region" description="Helical" evidence="6">
    <location>
        <begin position="592"/>
        <end position="614"/>
    </location>
</feature>
<keyword evidence="3 6" id="KW-0812">Transmembrane</keyword>
<keyword evidence="5 6" id="KW-0472">Membrane</keyword>
<keyword evidence="4 6" id="KW-1133">Transmembrane helix</keyword>
<evidence type="ECO:0000313" key="9">
    <source>
        <dbReference type="Proteomes" id="UP000647587"/>
    </source>
</evidence>
<organism evidence="8 9">
    <name type="scientific">Deinococcus malanensis</name>
    <dbReference type="NCBI Taxonomy" id="1706855"/>
    <lineage>
        <taxon>Bacteria</taxon>
        <taxon>Thermotogati</taxon>
        <taxon>Deinococcota</taxon>
        <taxon>Deinococci</taxon>
        <taxon>Deinococcales</taxon>
        <taxon>Deinococcaceae</taxon>
        <taxon>Deinococcus</taxon>
    </lineage>
</organism>
<evidence type="ECO:0000256" key="4">
    <source>
        <dbReference type="ARBA" id="ARBA00022989"/>
    </source>
</evidence>
<evidence type="ECO:0000259" key="7">
    <source>
        <dbReference type="PROSITE" id="PS50156"/>
    </source>
</evidence>
<evidence type="ECO:0000256" key="2">
    <source>
        <dbReference type="ARBA" id="ARBA00022475"/>
    </source>
</evidence>
<comment type="caution">
    <text evidence="8">The sequence shown here is derived from an EMBL/GenBank/DDBJ whole genome shotgun (WGS) entry which is preliminary data.</text>
</comment>
<comment type="subcellular location">
    <subcellularLocation>
        <location evidence="1">Cell membrane</location>
        <topology evidence="1">Multi-pass membrane protein</topology>
    </subcellularLocation>
</comment>
<gene>
    <name evidence="8" type="ORF">GCM10008955_22830</name>
</gene>
<feature type="transmembrane region" description="Helical" evidence="6">
    <location>
        <begin position="285"/>
        <end position="306"/>
    </location>
</feature>
<feature type="transmembrane region" description="Helical" evidence="6">
    <location>
        <begin position="186"/>
        <end position="205"/>
    </location>
</feature>
<reference evidence="9" key="1">
    <citation type="journal article" date="2019" name="Int. J. Syst. Evol. Microbiol.">
        <title>The Global Catalogue of Microorganisms (GCM) 10K type strain sequencing project: providing services to taxonomists for standard genome sequencing and annotation.</title>
        <authorList>
            <consortium name="The Broad Institute Genomics Platform"/>
            <consortium name="The Broad Institute Genome Sequencing Center for Infectious Disease"/>
            <person name="Wu L."/>
            <person name="Ma J."/>
        </authorList>
    </citation>
    <scope>NUCLEOTIDE SEQUENCE [LARGE SCALE GENOMIC DNA]</scope>
    <source>
        <strain evidence="9">JCM 30331</strain>
    </source>
</reference>
<feature type="domain" description="SSD" evidence="7">
    <location>
        <begin position="193"/>
        <end position="335"/>
    </location>
</feature>
<evidence type="ECO:0000256" key="1">
    <source>
        <dbReference type="ARBA" id="ARBA00004651"/>
    </source>
</evidence>
<proteinExistence type="predicted"/>
<feature type="transmembrane region" description="Helical" evidence="6">
    <location>
        <begin position="236"/>
        <end position="257"/>
    </location>
</feature>
<feature type="transmembrane region" description="Helical" evidence="6">
    <location>
        <begin position="700"/>
        <end position="722"/>
    </location>
</feature>
<dbReference type="InterPro" id="IPR004869">
    <property type="entry name" value="MMPL_dom"/>
</dbReference>
<dbReference type="EMBL" id="BMPP01000008">
    <property type="protein sequence ID" value="GGK28451.1"/>
    <property type="molecule type" value="Genomic_DNA"/>
</dbReference>
<feature type="transmembrane region" description="Helical" evidence="6">
    <location>
        <begin position="558"/>
        <end position="580"/>
    </location>
</feature>
<dbReference type="Pfam" id="PF03176">
    <property type="entry name" value="MMPL"/>
    <property type="match status" value="2"/>
</dbReference>